<evidence type="ECO:0000256" key="1">
    <source>
        <dbReference type="ARBA" id="ARBA00004604"/>
    </source>
</evidence>
<dbReference type="AlphaFoldDB" id="T1JGF9"/>
<dbReference type="PhylomeDB" id="T1JGF9"/>
<dbReference type="InterPro" id="IPR012580">
    <property type="entry name" value="NUC153"/>
</dbReference>
<dbReference type="PANTHER" id="PTHR14927">
    <property type="entry name" value="NUCLEOLAR PROTEIN 10"/>
    <property type="match status" value="1"/>
</dbReference>
<dbReference type="EnsemblMetazoa" id="SMAR012932-RA">
    <property type="protein sequence ID" value="SMAR012932-PA"/>
    <property type="gene ID" value="SMAR012932"/>
</dbReference>
<dbReference type="OMA" id="NALCHRE"/>
<evidence type="ECO:0000313" key="6">
    <source>
        <dbReference type="Proteomes" id="UP000014500"/>
    </source>
</evidence>
<dbReference type="eggNOG" id="KOG2321">
    <property type="taxonomic scope" value="Eukaryota"/>
</dbReference>
<organism evidence="5 6">
    <name type="scientific">Strigamia maritima</name>
    <name type="common">European centipede</name>
    <name type="synonym">Geophilus maritimus</name>
    <dbReference type="NCBI Taxonomy" id="126957"/>
    <lineage>
        <taxon>Eukaryota</taxon>
        <taxon>Metazoa</taxon>
        <taxon>Ecdysozoa</taxon>
        <taxon>Arthropoda</taxon>
        <taxon>Myriapoda</taxon>
        <taxon>Chilopoda</taxon>
        <taxon>Pleurostigmophora</taxon>
        <taxon>Geophilomorpha</taxon>
        <taxon>Linotaeniidae</taxon>
        <taxon>Strigamia</taxon>
    </lineage>
</organism>
<evidence type="ECO:0000259" key="4">
    <source>
        <dbReference type="Pfam" id="PF08159"/>
    </source>
</evidence>
<feature type="compositionally biased region" description="Basic and acidic residues" evidence="3">
    <location>
        <begin position="180"/>
        <end position="190"/>
    </location>
</feature>
<evidence type="ECO:0000256" key="2">
    <source>
        <dbReference type="ARBA" id="ARBA00023242"/>
    </source>
</evidence>
<keyword evidence="6" id="KW-1185">Reference proteome</keyword>
<dbReference type="EMBL" id="JH432203">
    <property type="status" value="NOT_ANNOTATED_CDS"/>
    <property type="molecule type" value="Genomic_DNA"/>
</dbReference>
<feature type="region of interest" description="Disordered" evidence="3">
    <location>
        <begin position="180"/>
        <end position="263"/>
    </location>
</feature>
<dbReference type="HOGENOM" id="CLU_1058936_0_0_1"/>
<dbReference type="InterPro" id="IPR040382">
    <property type="entry name" value="NOL10/Enp2"/>
</dbReference>
<feature type="region of interest" description="Disordered" evidence="3">
    <location>
        <begin position="116"/>
        <end position="137"/>
    </location>
</feature>
<proteinExistence type="predicted"/>
<feature type="domain" description="NUC153" evidence="4">
    <location>
        <begin position="75"/>
        <end position="101"/>
    </location>
</feature>
<reference evidence="6" key="1">
    <citation type="submission" date="2011-05" db="EMBL/GenBank/DDBJ databases">
        <authorList>
            <person name="Richards S.R."/>
            <person name="Qu J."/>
            <person name="Jiang H."/>
            <person name="Jhangiani S.N."/>
            <person name="Agravi P."/>
            <person name="Goodspeed R."/>
            <person name="Gross S."/>
            <person name="Mandapat C."/>
            <person name="Jackson L."/>
            <person name="Mathew T."/>
            <person name="Pu L."/>
            <person name="Thornton R."/>
            <person name="Saada N."/>
            <person name="Wilczek-Boney K.B."/>
            <person name="Lee S."/>
            <person name="Kovar C."/>
            <person name="Wu Y."/>
            <person name="Scherer S.E."/>
            <person name="Worley K.C."/>
            <person name="Muzny D.M."/>
            <person name="Gibbs R."/>
        </authorList>
    </citation>
    <scope>NUCLEOTIDE SEQUENCE</scope>
    <source>
        <strain evidence="6">Brora</strain>
    </source>
</reference>
<name>T1JGF9_STRMM</name>
<dbReference type="GO" id="GO:0030686">
    <property type="term" value="C:90S preribosome"/>
    <property type="evidence" value="ECO:0007669"/>
    <property type="project" value="TreeGrafter"/>
</dbReference>
<protein>
    <recommendedName>
        <fullName evidence="4">NUC153 domain-containing protein</fullName>
    </recommendedName>
</protein>
<dbReference type="GO" id="GO:0032040">
    <property type="term" value="C:small-subunit processome"/>
    <property type="evidence" value="ECO:0007669"/>
    <property type="project" value="TreeGrafter"/>
</dbReference>
<dbReference type="PANTHER" id="PTHR14927:SF0">
    <property type="entry name" value="NUCLEOLAR PROTEIN 10"/>
    <property type="match status" value="1"/>
</dbReference>
<feature type="compositionally biased region" description="Basic residues" evidence="3">
    <location>
        <begin position="249"/>
        <end position="263"/>
    </location>
</feature>
<evidence type="ECO:0000313" key="5">
    <source>
        <dbReference type="EnsemblMetazoa" id="SMAR012932-PA"/>
    </source>
</evidence>
<dbReference type="Proteomes" id="UP000014500">
    <property type="component" value="Unassembled WGS sequence"/>
</dbReference>
<sequence>MHGYFVDARLYRKAKSADVSFNYSEYRQKRIREKLDAERTSRVKINKLPTVNRKLAEKLIASESTKTDASAIMQDDRFASLFTDPDFQVDEESDEFRLLNPLIKHNERKQLKKIAETRPEFEEAEAESGSSDDDRAWVQETKRQHKLVKHENREKRRQEDAEAKLEPSFYSLRPGEEFKVGSRSSNEEIVRQSLGDRLSLDEKSERGMKKGHNALCHREVSFKIGKKTKNQTEPHIREVRSARGLGSKLHIRGRGRGRGRGRH</sequence>
<accession>T1JGF9</accession>
<feature type="compositionally biased region" description="Basic and acidic residues" evidence="3">
    <location>
        <begin position="198"/>
        <end position="208"/>
    </location>
</feature>
<comment type="subcellular location">
    <subcellularLocation>
        <location evidence="1">Nucleus</location>
        <location evidence="1">Nucleolus</location>
    </subcellularLocation>
</comment>
<dbReference type="GO" id="GO:0000462">
    <property type="term" value="P:maturation of SSU-rRNA from tricistronic rRNA transcript (SSU-rRNA, 5.8S rRNA, LSU-rRNA)"/>
    <property type="evidence" value="ECO:0007669"/>
    <property type="project" value="TreeGrafter"/>
</dbReference>
<dbReference type="Pfam" id="PF08159">
    <property type="entry name" value="NUC153"/>
    <property type="match status" value="1"/>
</dbReference>
<feature type="compositionally biased region" description="Basic and acidic residues" evidence="3">
    <location>
        <begin position="230"/>
        <end position="241"/>
    </location>
</feature>
<reference evidence="5" key="2">
    <citation type="submission" date="2015-02" db="UniProtKB">
        <authorList>
            <consortium name="EnsemblMetazoa"/>
        </authorList>
    </citation>
    <scope>IDENTIFICATION</scope>
</reference>
<evidence type="ECO:0000256" key="3">
    <source>
        <dbReference type="SAM" id="MobiDB-lite"/>
    </source>
</evidence>
<dbReference type="STRING" id="126957.T1JGF9"/>
<keyword evidence="2" id="KW-0539">Nucleus</keyword>